<dbReference type="OrthoDB" id="1747617at2759"/>
<dbReference type="PANTHER" id="PTHR46373">
    <property type="entry name" value="PROTEIN RKD4"/>
    <property type="match status" value="1"/>
</dbReference>
<dbReference type="GeneID" id="17300624"/>
<dbReference type="RefSeq" id="XP_005830880.1">
    <property type="nucleotide sequence ID" value="XM_005830823.1"/>
</dbReference>
<name>L1J747_GUITC</name>
<evidence type="ECO:0000256" key="6">
    <source>
        <dbReference type="ARBA" id="ARBA00023242"/>
    </source>
</evidence>
<reference evidence="10" key="3">
    <citation type="submission" date="2016-03" db="UniProtKB">
        <authorList>
            <consortium name="EnsemblProtists"/>
        </authorList>
    </citation>
    <scope>IDENTIFICATION</scope>
</reference>
<dbReference type="InterPro" id="IPR044607">
    <property type="entry name" value="RKD-like"/>
</dbReference>
<protein>
    <recommendedName>
        <fullName evidence="8">RWP-RK domain-containing protein</fullName>
    </recommendedName>
</protein>
<comment type="function">
    <text evidence="1">Putative transcription factor.</text>
</comment>
<evidence type="ECO:0000256" key="4">
    <source>
        <dbReference type="ARBA" id="ARBA00023125"/>
    </source>
</evidence>
<dbReference type="Pfam" id="PF02042">
    <property type="entry name" value="RWP-RK"/>
    <property type="match status" value="1"/>
</dbReference>
<feature type="compositionally biased region" description="Polar residues" evidence="7">
    <location>
        <begin position="83"/>
        <end position="95"/>
    </location>
</feature>
<dbReference type="PaxDb" id="55529-EKX43900"/>
<evidence type="ECO:0000313" key="10">
    <source>
        <dbReference type="EnsemblProtists" id="EKX43900"/>
    </source>
</evidence>
<evidence type="ECO:0000313" key="9">
    <source>
        <dbReference type="EMBL" id="EKX43900.1"/>
    </source>
</evidence>
<dbReference type="InterPro" id="IPR003035">
    <property type="entry name" value="RWP-RK_dom"/>
</dbReference>
<dbReference type="Proteomes" id="UP000011087">
    <property type="component" value="Unassembled WGS sequence"/>
</dbReference>
<evidence type="ECO:0000256" key="1">
    <source>
        <dbReference type="ARBA" id="ARBA00004049"/>
    </source>
</evidence>
<reference evidence="11" key="2">
    <citation type="submission" date="2012-11" db="EMBL/GenBank/DDBJ databases">
        <authorList>
            <person name="Kuo A."/>
            <person name="Curtis B.A."/>
            <person name="Tanifuji G."/>
            <person name="Burki F."/>
            <person name="Gruber A."/>
            <person name="Irimia M."/>
            <person name="Maruyama S."/>
            <person name="Arias M.C."/>
            <person name="Ball S.G."/>
            <person name="Gile G.H."/>
            <person name="Hirakawa Y."/>
            <person name="Hopkins J.F."/>
            <person name="Rensing S.A."/>
            <person name="Schmutz J."/>
            <person name="Symeonidi A."/>
            <person name="Elias M."/>
            <person name="Eveleigh R.J."/>
            <person name="Herman E.K."/>
            <person name="Klute M.J."/>
            <person name="Nakayama T."/>
            <person name="Obornik M."/>
            <person name="Reyes-Prieto A."/>
            <person name="Armbrust E.V."/>
            <person name="Aves S.J."/>
            <person name="Beiko R.G."/>
            <person name="Coutinho P."/>
            <person name="Dacks J.B."/>
            <person name="Durnford D.G."/>
            <person name="Fast N.M."/>
            <person name="Green B.R."/>
            <person name="Grisdale C."/>
            <person name="Hempe F."/>
            <person name="Henrissat B."/>
            <person name="Hoppner M.P."/>
            <person name="Ishida K.-I."/>
            <person name="Kim E."/>
            <person name="Koreny L."/>
            <person name="Kroth P.G."/>
            <person name="Liu Y."/>
            <person name="Malik S.-B."/>
            <person name="Maier U.G."/>
            <person name="McRose D."/>
            <person name="Mock T."/>
            <person name="Neilson J.A."/>
            <person name="Onodera N.T."/>
            <person name="Poole A.M."/>
            <person name="Pritham E.J."/>
            <person name="Richards T.A."/>
            <person name="Rocap G."/>
            <person name="Roy S.W."/>
            <person name="Sarai C."/>
            <person name="Schaack S."/>
            <person name="Shirato S."/>
            <person name="Slamovits C.H."/>
            <person name="Spencer D.F."/>
            <person name="Suzuki S."/>
            <person name="Worden A.Z."/>
            <person name="Zauner S."/>
            <person name="Barry K."/>
            <person name="Bell C."/>
            <person name="Bharti A.K."/>
            <person name="Crow J.A."/>
            <person name="Grimwood J."/>
            <person name="Kramer R."/>
            <person name="Lindquist E."/>
            <person name="Lucas S."/>
            <person name="Salamov A."/>
            <person name="McFadden G.I."/>
            <person name="Lane C.E."/>
            <person name="Keeling P.J."/>
            <person name="Gray M.W."/>
            <person name="Grigoriev I.V."/>
            <person name="Archibald J.M."/>
        </authorList>
    </citation>
    <scope>NUCLEOTIDE SEQUENCE</scope>
    <source>
        <strain evidence="11">CCMP2712</strain>
    </source>
</reference>
<gene>
    <name evidence="9" type="ORF">GUITHDRAFT_110017</name>
</gene>
<evidence type="ECO:0000256" key="5">
    <source>
        <dbReference type="ARBA" id="ARBA00023163"/>
    </source>
</evidence>
<evidence type="ECO:0000259" key="8">
    <source>
        <dbReference type="PROSITE" id="PS51519"/>
    </source>
</evidence>
<evidence type="ECO:0000313" key="11">
    <source>
        <dbReference type="Proteomes" id="UP000011087"/>
    </source>
</evidence>
<evidence type="ECO:0000256" key="7">
    <source>
        <dbReference type="SAM" id="MobiDB-lite"/>
    </source>
</evidence>
<sequence>MEDSIRIAPRPRGNHCSIQARQHVNLDRATLEGMFHLKQEEAAANLGISLTSLKHACRKLGISRWPFSRWSSEVAAENESRNEGASSESDGGTTERNVRAGDLLWGEDMNMSDATEISTSWSFSSSEFLSQHLETMSSEHQAPGKNEGAGNESLRREDISWLKWYLRCDMMSDEI</sequence>
<proteinExistence type="predicted"/>
<keyword evidence="3" id="KW-0175">Coiled coil</keyword>
<feature type="region of interest" description="Disordered" evidence="7">
    <location>
        <begin position="132"/>
        <end position="152"/>
    </location>
</feature>
<dbReference type="GO" id="GO:0003677">
    <property type="term" value="F:DNA binding"/>
    <property type="evidence" value="ECO:0007669"/>
    <property type="project" value="UniProtKB-KW"/>
</dbReference>
<accession>L1J747</accession>
<evidence type="ECO:0000256" key="2">
    <source>
        <dbReference type="ARBA" id="ARBA00023015"/>
    </source>
</evidence>
<organism evidence="9">
    <name type="scientific">Guillardia theta (strain CCMP2712)</name>
    <name type="common">Cryptophyte</name>
    <dbReference type="NCBI Taxonomy" id="905079"/>
    <lineage>
        <taxon>Eukaryota</taxon>
        <taxon>Cryptophyceae</taxon>
        <taxon>Pyrenomonadales</taxon>
        <taxon>Geminigeraceae</taxon>
        <taxon>Guillardia</taxon>
    </lineage>
</organism>
<dbReference type="GO" id="GO:0003700">
    <property type="term" value="F:DNA-binding transcription factor activity"/>
    <property type="evidence" value="ECO:0007669"/>
    <property type="project" value="InterPro"/>
</dbReference>
<dbReference type="AlphaFoldDB" id="L1J747"/>
<reference evidence="9 11" key="1">
    <citation type="journal article" date="2012" name="Nature">
        <title>Algal genomes reveal evolutionary mosaicism and the fate of nucleomorphs.</title>
        <authorList>
            <consortium name="DOE Joint Genome Institute"/>
            <person name="Curtis B.A."/>
            <person name="Tanifuji G."/>
            <person name="Burki F."/>
            <person name="Gruber A."/>
            <person name="Irimia M."/>
            <person name="Maruyama S."/>
            <person name="Arias M.C."/>
            <person name="Ball S.G."/>
            <person name="Gile G.H."/>
            <person name="Hirakawa Y."/>
            <person name="Hopkins J.F."/>
            <person name="Kuo A."/>
            <person name="Rensing S.A."/>
            <person name="Schmutz J."/>
            <person name="Symeonidi A."/>
            <person name="Elias M."/>
            <person name="Eveleigh R.J."/>
            <person name="Herman E.K."/>
            <person name="Klute M.J."/>
            <person name="Nakayama T."/>
            <person name="Obornik M."/>
            <person name="Reyes-Prieto A."/>
            <person name="Armbrust E.V."/>
            <person name="Aves S.J."/>
            <person name="Beiko R.G."/>
            <person name="Coutinho P."/>
            <person name="Dacks J.B."/>
            <person name="Durnford D.G."/>
            <person name="Fast N.M."/>
            <person name="Green B.R."/>
            <person name="Grisdale C.J."/>
            <person name="Hempel F."/>
            <person name="Henrissat B."/>
            <person name="Hoppner M.P."/>
            <person name="Ishida K."/>
            <person name="Kim E."/>
            <person name="Koreny L."/>
            <person name="Kroth P.G."/>
            <person name="Liu Y."/>
            <person name="Malik S.B."/>
            <person name="Maier U.G."/>
            <person name="McRose D."/>
            <person name="Mock T."/>
            <person name="Neilson J.A."/>
            <person name="Onodera N.T."/>
            <person name="Poole A.M."/>
            <person name="Pritham E.J."/>
            <person name="Richards T.A."/>
            <person name="Rocap G."/>
            <person name="Roy S.W."/>
            <person name="Sarai C."/>
            <person name="Schaack S."/>
            <person name="Shirato S."/>
            <person name="Slamovits C.H."/>
            <person name="Spencer D.F."/>
            <person name="Suzuki S."/>
            <person name="Worden A.Z."/>
            <person name="Zauner S."/>
            <person name="Barry K."/>
            <person name="Bell C."/>
            <person name="Bharti A.K."/>
            <person name="Crow J.A."/>
            <person name="Grimwood J."/>
            <person name="Kramer R."/>
            <person name="Lindquist E."/>
            <person name="Lucas S."/>
            <person name="Salamov A."/>
            <person name="McFadden G.I."/>
            <person name="Lane C.E."/>
            <person name="Keeling P.J."/>
            <person name="Gray M.W."/>
            <person name="Grigoriev I.V."/>
            <person name="Archibald J.M."/>
        </authorList>
    </citation>
    <scope>NUCLEOTIDE SEQUENCE</scope>
    <source>
        <strain evidence="9 11">CCMP2712</strain>
    </source>
</reference>
<dbReference type="EMBL" id="JH993007">
    <property type="protein sequence ID" value="EKX43900.1"/>
    <property type="molecule type" value="Genomic_DNA"/>
</dbReference>
<evidence type="ECO:0000256" key="3">
    <source>
        <dbReference type="ARBA" id="ARBA00023054"/>
    </source>
</evidence>
<keyword evidence="6" id="KW-0539">Nucleus</keyword>
<feature type="domain" description="RWP-RK" evidence="8">
    <location>
        <begin position="3"/>
        <end position="95"/>
    </location>
</feature>
<dbReference type="PANTHER" id="PTHR46373:SF2">
    <property type="entry name" value="RWP-RK DOMAIN-CONTAINING PROTEIN"/>
    <property type="match status" value="1"/>
</dbReference>
<keyword evidence="11" id="KW-1185">Reference proteome</keyword>
<keyword evidence="2" id="KW-0805">Transcription regulation</keyword>
<dbReference type="EnsemblProtists" id="EKX43900">
    <property type="protein sequence ID" value="EKX43900"/>
    <property type="gene ID" value="GUITHDRAFT_110017"/>
</dbReference>
<feature type="region of interest" description="Disordered" evidence="7">
    <location>
        <begin position="74"/>
        <end position="98"/>
    </location>
</feature>
<keyword evidence="4" id="KW-0238">DNA-binding</keyword>
<keyword evidence="5" id="KW-0804">Transcription</keyword>
<dbReference type="HOGENOM" id="CLU_092984_0_0_1"/>
<dbReference type="KEGG" id="gtt:GUITHDRAFT_110017"/>
<dbReference type="PROSITE" id="PS51519">
    <property type="entry name" value="RWP_RK"/>
    <property type="match status" value="1"/>
</dbReference>